<name>A0A426WW81_ENSVE</name>
<accession>A0A426WW81</accession>
<comment type="caution">
    <text evidence="1">The sequence shown here is derived from an EMBL/GenBank/DDBJ whole genome shotgun (WGS) entry which is preliminary data.</text>
</comment>
<evidence type="ECO:0000313" key="1">
    <source>
        <dbReference type="EMBL" id="RRT31506.1"/>
    </source>
</evidence>
<dbReference type="Proteomes" id="UP000287651">
    <property type="component" value="Unassembled WGS sequence"/>
</dbReference>
<sequence>MGSRTSMVVKKLDGHKLYPKSHAKSSFDLYFVHRLGISKYWPFPTDAHGKSYEHGFIKKFVPNVFARGKSYEHGFTKKATIINFVQSHAQSRFSIDFSCTISEFQNIGHSQRISPWEVIRARFREKTRWSYTLHKVTRKVLFRSVFHAQSRNFKILAIPNVLIIPWKS</sequence>
<gene>
    <name evidence="1" type="ORF">B296_00057462</name>
</gene>
<reference evidence="1 2" key="1">
    <citation type="journal article" date="2014" name="Agronomy (Basel)">
        <title>A Draft Genome Sequence for Ensete ventricosum, the Drought-Tolerant Tree Against Hunger.</title>
        <authorList>
            <person name="Harrison J."/>
            <person name="Moore K.A."/>
            <person name="Paszkiewicz K."/>
            <person name="Jones T."/>
            <person name="Grant M."/>
            <person name="Ambacheew D."/>
            <person name="Muzemil S."/>
            <person name="Studholme D.J."/>
        </authorList>
    </citation>
    <scope>NUCLEOTIDE SEQUENCE [LARGE SCALE GENOMIC DNA]</scope>
</reference>
<dbReference type="EMBL" id="AMZH03038681">
    <property type="protein sequence ID" value="RRT31506.1"/>
    <property type="molecule type" value="Genomic_DNA"/>
</dbReference>
<evidence type="ECO:0000313" key="2">
    <source>
        <dbReference type="Proteomes" id="UP000287651"/>
    </source>
</evidence>
<organism evidence="1 2">
    <name type="scientific">Ensete ventricosum</name>
    <name type="common">Abyssinian banana</name>
    <name type="synonym">Musa ensete</name>
    <dbReference type="NCBI Taxonomy" id="4639"/>
    <lineage>
        <taxon>Eukaryota</taxon>
        <taxon>Viridiplantae</taxon>
        <taxon>Streptophyta</taxon>
        <taxon>Embryophyta</taxon>
        <taxon>Tracheophyta</taxon>
        <taxon>Spermatophyta</taxon>
        <taxon>Magnoliopsida</taxon>
        <taxon>Liliopsida</taxon>
        <taxon>Zingiberales</taxon>
        <taxon>Musaceae</taxon>
        <taxon>Ensete</taxon>
    </lineage>
</organism>
<dbReference type="AlphaFoldDB" id="A0A426WW81"/>
<protein>
    <submittedName>
        <fullName evidence="1">Uncharacterized protein</fullName>
    </submittedName>
</protein>
<proteinExistence type="predicted"/>